<dbReference type="Proteomes" id="UP000001425">
    <property type="component" value="Chromosome"/>
</dbReference>
<keyword evidence="2" id="KW-0472">Membrane</keyword>
<dbReference type="eggNOG" id="ENOG50332WI">
    <property type="taxonomic scope" value="Bacteria"/>
</dbReference>
<dbReference type="PaxDb" id="1148-1653957"/>
<dbReference type="Pfam" id="PF01744">
    <property type="entry name" value="GLTT"/>
    <property type="match status" value="1"/>
</dbReference>
<evidence type="ECO:0000256" key="1">
    <source>
        <dbReference type="SAM" id="MobiDB-lite"/>
    </source>
</evidence>
<accession>P74747</accession>
<feature type="transmembrane region" description="Helical" evidence="2">
    <location>
        <begin position="65"/>
        <end position="87"/>
    </location>
</feature>
<feature type="transmembrane region" description="Helical" evidence="2">
    <location>
        <begin position="34"/>
        <end position="59"/>
    </location>
</feature>
<dbReference type="STRING" id="1148.gene:10500639"/>
<dbReference type="EMBL" id="BA000022">
    <property type="protein sequence ID" value="BAA18867.1"/>
    <property type="molecule type" value="Genomic_DNA"/>
</dbReference>
<dbReference type="AlphaFoldDB" id="P74747"/>
<keyword evidence="2" id="KW-0812">Transmembrane</keyword>
<proteinExistence type="predicted"/>
<sequence>MSTENPIETKSPENNQSLDCSSPDPSRKWYQARLFSFGITPTGYVAVGVAPMGVVAIGIVPMGVISVGMVGMGAIAAGFVTMGMVAFGEVNMSYFGGHKGGKGHGAMPTQEMPMTDKPMEKPMEHSNH</sequence>
<feature type="compositionally biased region" description="Basic and acidic residues" evidence="1">
    <location>
        <begin position="117"/>
        <end position="128"/>
    </location>
</feature>
<evidence type="ECO:0000313" key="4">
    <source>
        <dbReference type="Proteomes" id="UP000001425"/>
    </source>
</evidence>
<feature type="region of interest" description="Disordered" evidence="1">
    <location>
        <begin position="1"/>
        <end position="24"/>
    </location>
</feature>
<dbReference type="EnsemblBacteria" id="BAA18867">
    <property type="protein sequence ID" value="BAA18867"/>
    <property type="gene ID" value="BAA18867"/>
</dbReference>
<keyword evidence="2" id="KW-1133">Transmembrane helix</keyword>
<evidence type="ECO:0000256" key="2">
    <source>
        <dbReference type="SAM" id="Phobius"/>
    </source>
</evidence>
<reference evidence="3 4" key="2">
    <citation type="journal article" date="1996" name="DNA Res.">
        <title>Sequence analysis of the genome of the unicellular cyanobacterium Synechocystis sp. strain PCC6803. II. Sequence determination of the entire genome and assignment of potential protein-coding regions.</title>
        <authorList>
            <person name="Kaneko T."/>
            <person name="Sato S."/>
            <person name="Kotani H."/>
            <person name="Tanaka A."/>
            <person name="Asamizu E."/>
            <person name="Nakamura Y."/>
            <person name="Miyajima N."/>
            <person name="Hirosawa M."/>
            <person name="Sugiura M."/>
            <person name="Sasamoto S."/>
            <person name="Kimura T."/>
            <person name="Hosouchi T."/>
            <person name="Matsuno A."/>
            <person name="Muraki A."/>
            <person name="Nakazaki N."/>
            <person name="Naruo K."/>
            <person name="Okumura S."/>
            <person name="Shimpo S."/>
            <person name="Takeuchi C."/>
            <person name="Wada T."/>
            <person name="Watanabe A."/>
            <person name="Yamada M."/>
            <person name="Yasuda M."/>
            <person name="Tabata S."/>
        </authorList>
    </citation>
    <scope>NUCLEOTIDE SEQUENCE [LARGE SCALE GENOMIC DNA]</scope>
    <source>
        <strain evidence="4">ATCC 27184 / PCC 6803 / Kazusa</strain>
    </source>
</reference>
<reference evidence="3 4" key="1">
    <citation type="journal article" date="1995" name="DNA Res.">
        <title>Sequence analysis of the genome of the unicellular cyanobacterium Synechocystis sp. strain PCC6803. I. Sequence features in the 1 Mb region from map positions 64% to 92% of the genome.</title>
        <authorList>
            <person name="Kaneko T."/>
            <person name="Tanaka A."/>
            <person name="Sato S."/>
            <person name="Kotani H."/>
            <person name="Sazuka T."/>
            <person name="Miyajima N."/>
            <person name="Sugiura M."/>
            <person name="Tabata S."/>
        </authorList>
    </citation>
    <scope>NUCLEOTIDE SEQUENCE [LARGE SCALE GENOMIC DNA]</scope>
    <source>
        <strain evidence="4">ATCC 27184 / PCC 6803 / Kazusa</strain>
    </source>
</reference>
<dbReference type="PIR" id="S76955">
    <property type="entry name" value="S76955"/>
</dbReference>
<evidence type="ECO:0000313" key="3">
    <source>
        <dbReference type="EMBL" id="BAA18867.1"/>
    </source>
</evidence>
<dbReference type="InParanoid" id="P74747"/>
<protein>
    <submittedName>
        <fullName evidence="3">Slr0601 protein</fullName>
    </submittedName>
</protein>
<keyword evidence="4" id="KW-1185">Reference proteome</keyword>
<organism evidence="3 4">
    <name type="scientific">Synechocystis sp. (strain ATCC 27184 / PCC 6803 / Kazusa)</name>
    <dbReference type="NCBI Taxonomy" id="1111708"/>
    <lineage>
        <taxon>Bacteria</taxon>
        <taxon>Bacillati</taxon>
        <taxon>Cyanobacteriota</taxon>
        <taxon>Cyanophyceae</taxon>
        <taxon>Synechococcales</taxon>
        <taxon>Merismopediaceae</taxon>
        <taxon>Synechocystis</taxon>
    </lineage>
</organism>
<dbReference type="KEGG" id="syn:slr0601"/>
<name>P74747_SYNY3</name>
<dbReference type="InterPro" id="IPR008164">
    <property type="entry name" value="XGLTT_rpt"/>
</dbReference>
<feature type="region of interest" description="Disordered" evidence="1">
    <location>
        <begin position="102"/>
        <end position="128"/>
    </location>
</feature>
<gene>
    <name evidence="3" type="ordered locus">slr0601</name>
</gene>